<dbReference type="FunFam" id="2.10.25.10:FF:000310">
    <property type="entry name" value="Delta-like protein"/>
    <property type="match status" value="1"/>
</dbReference>
<dbReference type="GO" id="GO:0032991">
    <property type="term" value="C:protein-containing complex"/>
    <property type="evidence" value="ECO:0007669"/>
    <property type="project" value="TreeGrafter"/>
</dbReference>
<keyword evidence="3" id="KW-1003">Cell membrane</keyword>
<keyword evidence="10 16" id="KW-1133">Transmembrane helix</keyword>
<feature type="region of interest" description="Disordered" evidence="15">
    <location>
        <begin position="846"/>
        <end position="870"/>
    </location>
</feature>
<keyword evidence="13" id="KW-0325">Glycoprotein</keyword>
<dbReference type="CDD" id="cd00054">
    <property type="entry name" value="EGF_CA"/>
    <property type="match status" value="8"/>
</dbReference>
<feature type="domain" description="EGF-like" evidence="17">
    <location>
        <begin position="358"/>
        <end position="394"/>
    </location>
</feature>
<dbReference type="SUPFAM" id="SSF57603">
    <property type="entry name" value="FnI-like domain"/>
    <property type="match status" value="1"/>
</dbReference>
<dbReference type="FunFam" id="2.10.25.10:FF:000613">
    <property type="entry name" value="Delta-like protein"/>
    <property type="match status" value="1"/>
</dbReference>
<evidence type="ECO:0000256" key="8">
    <source>
        <dbReference type="ARBA" id="ARBA00022737"/>
    </source>
</evidence>
<dbReference type="GO" id="GO:0051093">
    <property type="term" value="P:negative regulation of developmental process"/>
    <property type="evidence" value="ECO:0007669"/>
    <property type="project" value="UniProtKB-ARBA"/>
</dbReference>
<dbReference type="PRINTS" id="PR02059">
    <property type="entry name" value="JAGGEDFAMILY"/>
</dbReference>
<dbReference type="InterPro" id="IPR001007">
    <property type="entry name" value="VWF_dom"/>
</dbReference>
<feature type="domain" description="EGF-like" evidence="17">
    <location>
        <begin position="396"/>
        <end position="432"/>
    </location>
</feature>
<keyword evidence="8" id="KW-0677">Repeat</keyword>
<evidence type="ECO:0000256" key="7">
    <source>
        <dbReference type="ARBA" id="ARBA00022729"/>
    </source>
</evidence>
<evidence type="ECO:0000256" key="5">
    <source>
        <dbReference type="ARBA" id="ARBA00022553"/>
    </source>
</evidence>
<dbReference type="InterPro" id="IPR001881">
    <property type="entry name" value="EGF-like_Ca-bd_dom"/>
</dbReference>
<feature type="disulfide bond" evidence="14">
    <location>
        <begin position="176"/>
        <end position="185"/>
    </location>
</feature>
<dbReference type="Pfam" id="PF00008">
    <property type="entry name" value="EGF"/>
    <property type="match status" value="3"/>
</dbReference>
<keyword evidence="2" id="KW-0217">Developmental protein</keyword>
<keyword evidence="6 16" id="KW-0812">Transmembrane</keyword>
<dbReference type="GO" id="GO:0048592">
    <property type="term" value="P:eye morphogenesis"/>
    <property type="evidence" value="ECO:0007669"/>
    <property type="project" value="UniProtKB-ARBA"/>
</dbReference>
<keyword evidence="9" id="KW-0221">Differentiation</keyword>
<dbReference type="GO" id="GO:0051241">
    <property type="term" value="P:negative regulation of multicellular organismal process"/>
    <property type="evidence" value="ECO:0007669"/>
    <property type="project" value="UniProtKB-ARBA"/>
</dbReference>
<dbReference type="InterPro" id="IPR051022">
    <property type="entry name" value="Notch_Cell-Fate_Det"/>
</dbReference>
<dbReference type="GO" id="GO:0009967">
    <property type="term" value="P:positive regulation of signal transduction"/>
    <property type="evidence" value="ECO:0007669"/>
    <property type="project" value="UniProtKB-ARBA"/>
</dbReference>
<feature type="disulfide bond" evidence="14">
    <location>
        <begin position="460"/>
        <end position="469"/>
    </location>
</feature>
<feature type="transmembrane region" description="Helical" evidence="16">
    <location>
        <begin position="717"/>
        <end position="740"/>
    </location>
</feature>
<keyword evidence="12 14" id="KW-1015">Disulfide bond</keyword>
<evidence type="ECO:0000256" key="12">
    <source>
        <dbReference type="ARBA" id="ARBA00023157"/>
    </source>
</evidence>
<feature type="domain" description="EGF-like" evidence="17">
    <location>
        <begin position="150"/>
        <end position="186"/>
    </location>
</feature>
<gene>
    <name evidence="18" type="ORF">LSH36_8g06022</name>
</gene>
<dbReference type="GO" id="GO:0008593">
    <property type="term" value="P:regulation of Notch signaling pathway"/>
    <property type="evidence" value="ECO:0007669"/>
    <property type="project" value="UniProtKB-ARBA"/>
</dbReference>
<keyword evidence="5" id="KW-0597">Phosphoprotein</keyword>
<feature type="domain" description="EGF-like" evidence="17">
    <location>
        <begin position="255"/>
        <end position="291"/>
    </location>
</feature>
<dbReference type="FunFam" id="2.10.25.10:FF:000565">
    <property type="entry name" value="Predicted protein"/>
    <property type="match status" value="1"/>
</dbReference>
<dbReference type="FunFam" id="2.10.25.10:FF:000472">
    <property type="entry name" value="Uncharacterized protein, isoform A"/>
    <property type="match status" value="2"/>
</dbReference>
<evidence type="ECO:0000256" key="4">
    <source>
        <dbReference type="ARBA" id="ARBA00022536"/>
    </source>
</evidence>
<feature type="disulfide bond" evidence="14">
    <location>
        <begin position="138"/>
        <end position="147"/>
    </location>
</feature>
<evidence type="ECO:0000256" key="11">
    <source>
        <dbReference type="ARBA" id="ARBA00023136"/>
    </source>
</evidence>
<sequence length="870" mass="95817">MIKYLCGEQRTRWRVTGDCVMTFIGAVRVRVHGRSWPIIADGLRQPFVGRSVRPRVAVDMVTGQQNGALCRDDLETGATSSRTLTGQRRSDMVNGFTCRCLPGYTGATCRVEINECASQPCLNNGLCVDEINNYKCNCPEGYSGFNCEVDVDLCDPNPCKHGASCFNLHDDYYCKCTDDYEGKNCSYQKEQCKHHSCQVIDSCTVSLPSNSSDGSTLQLVRSNVCGSHGNCISQPDGGFKCSCDVGYTGSYCHQNINDCASSPCQNHGTCIDGVNSFQCFCKEGWEGVYCNVNHDDCQPNPCRHGGICVDHVADYTCICDSHCDSNTCNNGGTCIDLGDAFTCQCLPGWHGHLCQRSENHICDSKPCQHGATCINSGDSYTCLCPDGYDGINCEENINNCNPFPCYNGGTCIDGINWYMCKCTGGFSGPDCRININECLSSPCTYGSTCIDGIGNYTCICPSGRTGKQCETVIGQQPSPLPCQYERRLYPDGSRWQHDCNMCQCNNGHQKCTQVWCGPRNCVIHPNMTEPPVVCKPDESCVLTSELTCFTPPCLPWGTCKHENKVYDSVLPKSFDARCAEKEDSECVRLTLVFDVDKVPIGVSIEGICSSLRRLSVENQLSDTYMLVLFCDLDNEQPDSVIVSLYGISKASDGKHLADDLPQIDLSDIGTNIINQAANKLADILSHRRFNSSVLSAVIEVKIETFVTGRYFETATAYVVPLVCSVLILVGVLAIVCLILWHQRQLRQSHRHHSQLLRQKNFNNDSAEQEKETLTRFRNPLFETDKGGGTGDSSPKSPELIQIDIEKYEKSPARAFGAAELETNDSLRNTSTSKLLKIKDINVELSRQKRREGQPSTSASDALVTEAELNV</sequence>
<evidence type="ECO:0000256" key="16">
    <source>
        <dbReference type="SAM" id="Phobius"/>
    </source>
</evidence>
<dbReference type="GO" id="GO:0060255">
    <property type="term" value="P:regulation of macromolecule metabolic process"/>
    <property type="evidence" value="ECO:0007669"/>
    <property type="project" value="UniProtKB-ARBA"/>
</dbReference>
<dbReference type="PROSITE" id="PS50026">
    <property type="entry name" value="EGF_3"/>
    <property type="match status" value="8"/>
</dbReference>
<feature type="domain" description="EGF-like" evidence="17">
    <location>
        <begin position="216"/>
        <end position="253"/>
    </location>
</feature>
<keyword evidence="19" id="KW-1185">Reference proteome</keyword>
<comment type="caution">
    <text evidence="14">Lacks conserved residue(s) required for the propagation of feature annotation.</text>
</comment>
<dbReference type="SMART" id="SM00181">
    <property type="entry name" value="EGF"/>
    <property type="match status" value="10"/>
</dbReference>
<reference evidence="18" key="1">
    <citation type="journal article" date="2023" name="Mol. Biol. Evol.">
        <title>Third-Generation Sequencing Reveals the Adaptive Role of the Epigenome in Three Deep-Sea Polychaetes.</title>
        <authorList>
            <person name="Perez M."/>
            <person name="Aroh O."/>
            <person name="Sun Y."/>
            <person name="Lan Y."/>
            <person name="Juniper S.K."/>
            <person name="Young C.R."/>
            <person name="Angers B."/>
            <person name="Qian P.Y."/>
        </authorList>
    </citation>
    <scope>NUCLEOTIDE SEQUENCE</scope>
    <source>
        <strain evidence="18">P08H-3</strain>
    </source>
</reference>
<accession>A0AAD9KE69</accession>
<dbReference type="GO" id="GO:0007157">
    <property type="term" value="P:heterophilic cell-cell adhesion via plasma membrane cell adhesion molecules"/>
    <property type="evidence" value="ECO:0007669"/>
    <property type="project" value="TreeGrafter"/>
</dbReference>
<name>A0AAD9KE69_9ANNE</name>
<dbReference type="GO" id="GO:0005509">
    <property type="term" value="F:calcium ion binding"/>
    <property type="evidence" value="ECO:0007669"/>
    <property type="project" value="InterPro"/>
</dbReference>
<comment type="caution">
    <text evidence="18">The sequence shown here is derived from an EMBL/GenBank/DDBJ whole genome shotgun (WGS) entry which is preliminary data.</text>
</comment>
<feature type="domain" description="EGF-like" evidence="17">
    <location>
        <begin position="112"/>
        <end position="148"/>
    </location>
</feature>
<evidence type="ECO:0000256" key="14">
    <source>
        <dbReference type="PROSITE-ProRule" id="PRU00076"/>
    </source>
</evidence>
<dbReference type="GO" id="GO:0048468">
    <property type="term" value="P:cell development"/>
    <property type="evidence" value="ECO:0007669"/>
    <property type="project" value="UniProtKB-ARBA"/>
</dbReference>
<dbReference type="SUPFAM" id="SSF57196">
    <property type="entry name" value="EGF/Laminin"/>
    <property type="match status" value="9"/>
</dbReference>
<feature type="domain" description="EGF-like" evidence="17">
    <location>
        <begin position="434"/>
        <end position="470"/>
    </location>
</feature>
<evidence type="ECO:0000256" key="15">
    <source>
        <dbReference type="SAM" id="MobiDB-lite"/>
    </source>
</evidence>
<dbReference type="GO" id="GO:0005112">
    <property type="term" value="F:Notch binding"/>
    <property type="evidence" value="ECO:0007669"/>
    <property type="project" value="InterPro"/>
</dbReference>
<dbReference type="InterPro" id="IPR013032">
    <property type="entry name" value="EGF-like_CS"/>
</dbReference>
<evidence type="ECO:0000259" key="17">
    <source>
        <dbReference type="PROSITE" id="PS50026"/>
    </source>
</evidence>
<dbReference type="GO" id="GO:0003002">
    <property type="term" value="P:regionalization"/>
    <property type="evidence" value="ECO:0007669"/>
    <property type="project" value="UniProtKB-ARBA"/>
</dbReference>
<dbReference type="GO" id="GO:0080090">
    <property type="term" value="P:regulation of primary metabolic process"/>
    <property type="evidence" value="ECO:0007669"/>
    <property type="project" value="UniProtKB-ARBA"/>
</dbReference>
<organism evidence="18 19">
    <name type="scientific">Paralvinella palmiformis</name>
    <dbReference type="NCBI Taxonomy" id="53620"/>
    <lineage>
        <taxon>Eukaryota</taxon>
        <taxon>Metazoa</taxon>
        <taxon>Spiralia</taxon>
        <taxon>Lophotrochozoa</taxon>
        <taxon>Annelida</taxon>
        <taxon>Polychaeta</taxon>
        <taxon>Sedentaria</taxon>
        <taxon>Canalipalpata</taxon>
        <taxon>Terebellida</taxon>
        <taxon>Terebelliformia</taxon>
        <taxon>Alvinellidae</taxon>
        <taxon>Paralvinella</taxon>
    </lineage>
</organism>
<dbReference type="InterPro" id="IPR018097">
    <property type="entry name" value="EGF_Ca-bd_CS"/>
</dbReference>
<dbReference type="SMART" id="SM00179">
    <property type="entry name" value="EGF_CA"/>
    <property type="match status" value="9"/>
</dbReference>
<evidence type="ECO:0000313" key="18">
    <source>
        <dbReference type="EMBL" id="KAK2169632.1"/>
    </source>
</evidence>
<keyword evidence="7" id="KW-0732">Signal</keyword>
<dbReference type="PRINTS" id="PR00010">
    <property type="entry name" value="EGFBLOOD"/>
</dbReference>
<proteinExistence type="predicted"/>
<evidence type="ECO:0000256" key="9">
    <source>
        <dbReference type="ARBA" id="ARBA00022782"/>
    </source>
</evidence>
<evidence type="ECO:0000256" key="2">
    <source>
        <dbReference type="ARBA" id="ARBA00022473"/>
    </source>
</evidence>
<feature type="disulfide bond" evidence="14">
    <location>
        <begin position="345"/>
        <end position="354"/>
    </location>
</feature>
<evidence type="ECO:0000313" key="19">
    <source>
        <dbReference type="Proteomes" id="UP001208570"/>
    </source>
</evidence>
<evidence type="ECO:0000256" key="10">
    <source>
        <dbReference type="ARBA" id="ARBA00022989"/>
    </source>
</evidence>
<dbReference type="PROSITE" id="PS01186">
    <property type="entry name" value="EGF_2"/>
    <property type="match status" value="7"/>
</dbReference>
<feature type="region of interest" description="Disordered" evidence="15">
    <location>
        <begin position="756"/>
        <end position="797"/>
    </location>
</feature>
<dbReference type="Pfam" id="PF12661">
    <property type="entry name" value="hEGF"/>
    <property type="match status" value="1"/>
</dbReference>
<dbReference type="GO" id="GO:0045197">
    <property type="term" value="P:establishment or maintenance of epithelial cell apical/basal polarity"/>
    <property type="evidence" value="ECO:0007669"/>
    <property type="project" value="TreeGrafter"/>
</dbReference>
<dbReference type="Gene3D" id="2.10.25.10">
    <property type="entry name" value="Laminin"/>
    <property type="match status" value="10"/>
</dbReference>
<dbReference type="PANTHER" id="PTHR24049:SF18">
    <property type="entry name" value="DELTA-LIKE PROTEIN"/>
    <property type="match status" value="1"/>
</dbReference>
<dbReference type="Pfam" id="PF25024">
    <property type="entry name" value="EGF_TEN"/>
    <property type="match status" value="1"/>
</dbReference>
<dbReference type="GO" id="GO:0007219">
    <property type="term" value="P:Notch signaling pathway"/>
    <property type="evidence" value="ECO:0007669"/>
    <property type="project" value="InterPro"/>
</dbReference>
<dbReference type="FunFam" id="2.10.25.10:FF:000117">
    <property type="entry name" value="Delta-like protein"/>
    <property type="match status" value="1"/>
</dbReference>
<keyword evidence="11 16" id="KW-0472">Membrane</keyword>
<dbReference type="InterPro" id="IPR056986">
    <property type="entry name" value="JAG1_1/2_dom"/>
</dbReference>
<comment type="subcellular location">
    <subcellularLocation>
        <location evidence="1">Apical cell membrane</location>
        <topology evidence="1">Single-pass type I membrane protein</topology>
    </subcellularLocation>
</comment>
<feature type="disulfide bond" evidence="14">
    <location>
        <begin position="243"/>
        <end position="252"/>
    </location>
</feature>
<feature type="disulfide bond" evidence="14">
    <location>
        <begin position="384"/>
        <end position="393"/>
    </location>
</feature>
<dbReference type="GO" id="GO:0016324">
    <property type="term" value="C:apical plasma membrane"/>
    <property type="evidence" value="ECO:0007669"/>
    <property type="project" value="UniProtKB-SubCell"/>
</dbReference>
<evidence type="ECO:0000256" key="6">
    <source>
        <dbReference type="ARBA" id="ARBA00022692"/>
    </source>
</evidence>
<dbReference type="PROSITE" id="PS00010">
    <property type="entry name" value="ASX_HYDROXYL"/>
    <property type="match status" value="7"/>
</dbReference>
<feature type="disulfide bond" evidence="14">
    <location>
        <begin position="281"/>
        <end position="290"/>
    </location>
</feature>
<dbReference type="EMBL" id="JAODUP010000008">
    <property type="protein sequence ID" value="KAK2169632.1"/>
    <property type="molecule type" value="Genomic_DNA"/>
</dbReference>
<dbReference type="Pfam" id="PF23575">
    <property type="entry name" value="JAG1"/>
    <property type="match status" value="1"/>
</dbReference>
<evidence type="ECO:0000256" key="13">
    <source>
        <dbReference type="ARBA" id="ARBA00023180"/>
    </source>
</evidence>
<dbReference type="PANTHER" id="PTHR24049">
    <property type="entry name" value="CRUMBS FAMILY MEMBER"/>
    <property type="match status" value="1"/>
</dbReference>
<dbReference type="InterPro" id="IPR000152">
    <property type="entry name" value="EGF-type_Asp/Asn_hydroxyl_site"/>
</dbReference>
<dbReference type="AlphaFoldDB" id="A0AAD9KE69"/>
<dbReference type="Proteomes" id="UP001208570">
    <property type="component" value="Unassembled WGS sequence"/>
</dbReference>
<feature type="disulfide bond" evidence="14">
    <location>
        <begin position="422"/>
        <end position="431"/>
    </location>
</feature>
<evidence type="ECO:0000256" key="3">
    <source>
        <dbReference type="ARBA" id="ARBA00022475"/>
    </source>
</evidence>
<dbReference type="PROSITE" id="PS01187">
    <property type="entry name" value="EGF_CA"/>
    <property type="match status" value="3"/>
</dbReference>
<dbReference type="InterPro" id="IPR026219">
    <property type="entry name" value="Jagged/Serrate"/>
</dbReference>
<dbReference type="GO" id="GO:0030182">
    <property type="term" value="P:neuron differentiation"/>
    <property type="evidence" value="ECO:0007669"/>
    <property type="project" value="UniProtKB-ARBA"/>
</dbReference>
<keyword evidence="4 14" id="KW-0245">EGF-like domain</keyword>
<protein>
    <recommendedName>
        <fullName evidence="17">EGF-like domain-containing protein</fullName>
    </recommendedName>
</protein>
<dbReference type="SMART" id="SM00215">
    <property type="entry name" value="VWC_out"/>
    <property type="match status" value="1"/>
</dbReference>
<dbReference type="InterPro" id="IPR000742">
    <property type="entry name" value="EGF"/>
</dbReference>
<dbReference type="PROSITE" id="PS00022">
    <property type="entry name" value="EGF_1"/>
    <property type="match status" value="9"/>
</dbReference>
<feature type="domain" description="EGF-like" evidence="17">
    <location>
        <begin position="320"/>
        <end position="355"/>
    </location>
</feature>
<evidence type="ECO:0000256" key="1">
    <source>
        <dbReference type="ARBA" id="ARBA00004247"/>
    </source>
</evidence>
<dbReference type="FunFam" id="2.10.25.10:FF:000061">
    <property type="entry name" value="Delta-like protein"/>
    <property type="match status" value="1"/>
</dbReference>